<organism evidence="2 3">
    <name type="scientific">Mediterraneibacter hominis</name>
    <dbReference type="NCBI Taxonomy" id="2763054"/>
    <lineage>
        <taxon>Bacteria</taxon>
        <taxon>Bacillati</taxon>
        <taxon>Bacillota</taxon>
        <taxon>Clostridia</taxon>
        <taxon>Lachnospirales</taxon>
        <taxon>Lachnospiraceae</taxon>
        <taxon>Mediterraneibacter</taxon>
    </lineage>
</organism>
<gene>
    <name evidence="2" type="ORF">H8S37_00460</name>
</gene>
<accession>A0A923RQI3</accession>
<name>A0A923RQI3_9FIRM</name>
<dbReference type="EMBL" id="JACOPF010000001">
    <property type="protein sequence ID" value="MBC5687407.1"/>
    <property type="molecule type" value="Genomic_DNA"/>
</dbReference>
<dbReference type="AlphaFoldDB" id="A0A923RQI3"/>
<evidence type="ECO:0000313" key="2">
    <source>
        <dbReference type="EMBL" id="MBC5687407.1"/>
    </source>
</evidence>
<feature type="signal peptide" evidence="1">
    <location>
        <begin position="1"/>
        <end position="23"/>
    </location>
</feature>
<comment type="caution">
    <text evidence="2">The sequence shown here is derived from an EMBL/GenBank/DDBJ whole genome shotgun (WGS) entry which is preliminary data.</text>
</comment>
<evidence type="ECO:0000256" key="1">
    <source>
        <dbReference type="SAM" id="SignalP"/>
    </source>
</evidence>
<keyword evidence="1" id="KW-0732">Signal</keyword>
<keyword evidence="3" id="KW-1185">Reference proteome</keyword>
<proteinExistence type="predicted"/>
<dbReference type="RefSeq" id="WP_186874102.1">
    <property type="nucleotide sequence ID" value="NZ_JACOPF010000001.1"/>
</dbReference>
<feature type="chain" id="PRO_5039218701" description="Lipoprotein" evidence="1">
    <location>
        <begin position="24"/>
        <end position="60"/>
    </location>
</feature>
<dbReference type="PROSITE" id="PS51257">
    <property type="entry name" value="PROKAR_LIPOPROTEIN"/>
    <property type="match status" value="1"/>
</dbReference>
<sequence>MKKVKICFVLLLVFCLLSGCVYSHNYDKEGNEMNKSEIQEAVESMKEDIKEEIESMADDE</sequence>
<dbReference type="Proteomes" id="UP000652477">
    <property type="component" value="Unassembled WGS sequence"/>
</dbReference>
<protein>
    <recommendedName>
        <fullName evidence="4">Lipoprotein</fullName>
    </recommendedName>
</protein>
<evidence type="ECO:0000313" key="3">
    <source>
        <dbReference type="Proteomes" id="UP000652477"/>
    </source>
</evidence>
<evidence type="ECO:0008006" key="4">
    <source>
        <dbReference type="Google" id="ProtNLM"/>
    </source>
</evidence>
<reference evidence="2" key="1">
    <citation type="submission" date="2020-08" db="EMBL/GenBank/DDBJ databases">
        <title>Genome public.</title>
        <authorList>
            <person name="Liu C."/>
            <person name="Sun Q."/>
        </authorList>
    </citation>
    <scope>NUCLEOTIDE SEQUENCE</scope>
    <source>
        <strain evidence="2">NSJ-55</strain>
    </source>
</reference>